<protein>
    <submittedName>
        <fullName evidence="3">Uncharacterized protein</fullName>
    </submittedName>
</protein>
<sequence>MTLTDLEAKMLKTAQQQIGLQAREVTRLEEMMERKRSNAETLSLKTAKALEALNATKENLSHIESIVTRLENYESSLSAHRQKAEAKTQLLGQGKDPSLAREVTSFEHLEIVTEQHQEVTRDLVRARAQRSLLVRDHQAVEANYRYVLHDQMVHSEIIKGFEDNLRESWNRYRALLVVVDADNLAGYESGQDKIRRDGDATVVCVASHIHELVTSPDPVAPMQHLWVLG</sequence>
<evidence type="ECO:0000313" key="3">
    <source>
        <dbReference type="RefSeq" id="XP_030976076.1"/>
    </source>
</evidence>
<keyword evidence="1" id="KW-0175">Coiled coil</keyword>
<dbReference type="OrthoDB" id="5229650at2759"/>
<reference evidence="3" key="3">
    <citation type="submission" date="2025-08" db="UniProtKB">
        <authorList>
            <consortium name="RefSeq"/>
        </authorList>
    </citation>
    <scope>IDENTIFICATION</scope>
    <source>
        <strain evidence="3">NI907</strain>
    </source>
</reference>
<gene>
    <name evidence="3" type="ORF">PgNI_12447</name>
</gene>
<feature type="coiled-coil region" evidence="1">
    <location>
        <begin position="70"/>
        <end position="129"/>
    </location>
</feature>
<reference evidence="3" key="2">
    <citation type="submission" date="2019-10" db="EMBL/GenBank/DDBJ databases">
        <authorList>
            <consortium name="NCBI Genome Project"/>
        </authorList>
    </citation>
    <scope>NUCLEOTIDE SEQUENCE</scope>
    <source>
        <strain evidence="3">NI907</strain>
    </source>
</reference>
<name>A0A6P8AMG5_PYRGI</name>
<accession>A0A6P8AMG5</accession>
<dbReference type="AlphaFoldDB" id="A0A6P8AMG5"/>
<dbReference type="GeneID" id="41967299"/>
<evidence type="ECO:0000256" key="1">
    <source>
        <dbReference type="SAM" id="Coils"/>
    </source>
</evidence>
<organism evidence="2 3">
    <name type="scientific">Pyricularia grisea</name>
    <name type="common">Crabgrass-specific blast fungus</name>
    <name type="synonym">Magnaporthe grisea</name>
    <dbReference type="NCBI Taxonomy" id="148305"/>
    <lineage>
        <taxon>Eukaryota</taxon>
        <taxon>Fungi</taxon>
        <taxon>Dikarya</taxon>
        <taxon>Ascomycota</taxon>
        <taxon>Pezizomycotina</taxon>
        <taxon>Sordariomycetes</taxon>
        <taxon>Sordariomycetidae</taxon>
        <taxon>Magnaporthales</taxon>
        <taxon>Pyriculariaceae</taxon>
        <taxon>Pyricularia</taxon>
    </lineage>
</organism>
<feature type="coiled-coil region" evidence="1">
    <location>
        <begin position="11"/>
        <end position="45"/>
    </location>
</feature>
<reference evidence="3" key="1">
    <citation type="journal article" date="2019" name="Mol. Biol. Evol.">
        <title>Blast fungal genomes show frequent chromosomal changes, gene gains and losses, and effector gene turnover.</title>
        <authorList>
            <person name="Gomez Luciano L.B."/>
            <person name="Jason Tsai I."/>
            <person name="Chuma I."/>
            <person name="Tosa Y."/>
            <person name="Chen Y.H."/>
            <person name="Li J.Y."/>
            <person name="Li M.Y."/>
            <person name="Jade Lu M.Y."/>
            <person name="Nakayashiki H."/>
            <person name="Li W.H."/>
        </authorList>
    </citation>
    <scope>NUCLEOTIDE SEQUENCE</scope>
    <source>
        <strain evidence="3">NI907</strain>
    </source>
</reference>
<evidence type="ECO:0000313" key="2">
    <source>
        <dbReference type="Proteomes" id="UP000515153"/>
    </source>
</evidence>
<dbReference type="RefSeq" id="XP_030976076.1">
    <property type="nucleotide sequence ID" value="XM_031132396.1"/>
</dbReference>
<keyword evidence="2" id="KW-1185">Reference proteome</keyword>
<dbReference type="Proteomes" id="UP000515153">
    <property type="component" value="Unplaced"/>
</dbReference>
<dbReference type="KEGG" id="pgri:PgNI_12447"/>
<proteinExistence type="predicted"/>